<proteinExistence type="predicted"/>
<protein>
    <submittedName>
        <fullName evidence="1">Uncharacterized protein</fullName>
    </submittedName>
</protein>
<evidence type="ECO:0000313" key="2">
    <source>
        <dbReference type="Proteomes" id="UP001605036"/>
    </source>
</evidence>
<dbReference type="Proteomes" id="UP001605036">
    <property type="component" value="Unassembled WGS sequence"/>
</dbReference>
<reference evidence="1 2" key="1">
    <citation type="submission" date="2024-09" db="EMBL/GenBank/DDBJ databases">
        <title>Chromosome-scale assembly of Riccia fluitans.</title>
        <authorList>
            <person name="Paukszto L."/>
            <person name="Sawicki J."/>
            <person name="Karawczyk K."/>
            <person name="Piernik-Szablinska J."/>
            <person name="Szczecinska M."/>
            <person name="Mazdziarz M."/>
        </authorList>
    </citation>
    <scope>NUCLEOTIDE SEQUENCE [LARGE SCALE GENOMIC DNA]</scope>
    <source>
        <strain evidence="1">Rf_01</strain>
        <tissue evidence="1">Aerial parts of the thallus</tissue>
    </source>
</reference>
<organism evidence="1 2">
    <name type="scientific">Riccia fluitans</name>
    <dbReference type="NCBI Taxonomy" id="41844"/>
    <lineage>
        <taxon>Eukaryota</taxon>
        <taxon>Viridiplantae</taxon>
        <taxon>Streptophyta</taxon>
        <taxon>Embryophyta</taxon>
        <taxon>Marchantiophyta</taxon>
        <taxon>Marchantiopsida</taxon>
        <taxon>Marchantiidae</taxon>
        <taxon>Marchantiales</taxon>
        <taxon>Ricciaceae</taxon>
        <taxon>Riccia</taxon>
    </lineage>
</organism>
<comment type="caution">
    <text evidence="1">The sequence shown here is derived from an EMBL/GenBank/DDBJ whole genome shotgun (WGS) entry which is preliminary data.</text>
</comment>
<dbReference type="AlphaFoldDB" id="A0ABD1ZLI5"/>
<gene>
    <name evidence="1" type="ORF">R1flu_019943</name>
</gene>
<keyword evidence="2" id="KW-1185">Reference proteome</keyword>
<name>A0ABD1ZLI5_9MARC</name>
<accession>A0ABD1ZLI5</accession>
<sequence>MSMDVRQVYPTQPVALESFCCRPIITVKDGLDGVGAQHNKARMSIVFNWDHQVVLFLIDSKRQEWGGI</sequence>
<evidence type="ECO:0000313" key="1">
    <source>
        <dbReference type="EMBL" id="KAL2651815.1"/>
    </source>
</evidence>
<dbReference type="EMBL" id="JBHFFA010000001">
    <property type="protein sequence ID" value="KAL2651815.1"/>
    <property type="molecule type" value="Genomic_DNA"/>
</dbReference>